<keyword evidence="1" id="KW-1133">Transmembrane helix</keyword>
<evidence type="ECO:0000313" key="2">
    <source>
        <dbReference type="EMBL" id="AKC02642.1"/>
    </source>
</evidence>
<feature type="transmembrane region" description="Helical" evidence="1">
    <location>
        <begin position="35"/>
        <end position="56"/>
    </location>
</feature>
<name>A0A0E3XB71_9CAUD</name>
<dbReference type="RefSeq" id="YP_009196899.1">
    <property type="nucleotide sequence ID" value="NC_028777.1"/>
</dbReference>
<reference evidence="2 3" key="1">
    <citation type="journal article" date="2015" name="Genome Announc.">
        <title>Complete Genome Sequence of Bacillus megaterium Siphophage Stills.</title>
        <authorList>
            <person name="Lee S.S."/>
            <person name="Kongari R.R."/>
            <person name="Hernandez A.C."/>
            <person name="Kuty Everett G.F."/>
        </authorList>
    </citation>
    <scope>NUCLEOTIDE SEQUENCE [LARGE SCALE GENOMIC DNA]</scope>
</reference>
<sequence length="65" mass="7243">MKILYYLLGAAALLVGTMCFVESYHHIMTGKYEAATMGIFGGVFNYLAFVGCLFFASDCDNRKEE</sequence>
<keyword evidence="1" id="KW-0472">Membrane</keyword>
<keyword evidence="1" id="KW-0812">Transmembrane</keyword>
<gene>
    <name evidence="2" type="ORF">CPT_Stills14</name>
</gene>
<keyword evidence="3" id="KW-1185">Reference proteome</keyword>
<protein>
    <submittedName>
        <fullName evidence="2">Uncharacterized protein</fullName>
    </submittedName>
</protein>
<dbReference type="Proteomes" id="UP000033016">
    <property type="component" value="Segment"/>
</dbReference>
<proteinExistence type="predicted"/>
<evidence type="ECO:0000256" key="1">
    <source>
        <dbReference type="SAM" id="Phobius"/>
    </source>
</evidence>
<dbReference type="GeneID" id="26661072"/>
<organism evidence="2 3">
    <name type="scientific">Bacillus phage Stills</name>
    <dbReference type="NCBI Taxonomy" id="1610833"/>
    <lineage>
        <taxon>Viruses</taxon>
        <taxon>Duplodnaviria</taxon>
        <taxon>Heunggongvirae</taxon>
        <taxon>Uroviricota</taxon>
        <taxon>Caudoviricetes</taxon>
        <taxon>Slashvirus</taxon>
        <taxon>Slashvirus stills</taxon>
    </lineage>
</organism>
<dbReference type="EMBL" id="KP696448">
    <property type="protein sequence ID" value="AKC02642.1"/>
    <property type="molecule type" value="Genomic_DNA"/>
</dbReference>
<evidence type="ECO:0000313" key="3">
    <source>
        <dbReference type="Proteomes" id="UP000033016"/>
    </source>
</evidence>
<dbReference type="KEGG" id="vg:26661072"/>
<reference evidence="3" key="2">
    <citation type="submission" date="2015-01" db="EMBL/GenBank/DDBJ databases">
        <title>Complete Genome of Bacillus megaterium Siphophage Stills.</title>
        <authorList>
            <person name="Lee S.S."/>
            <person name="Kongari R.R."/>
            <person name="Hernandez A.C."/>
            <person name="Everett G.F.K."/>
        </authorList>
    </citation>
    <scope>NUCLEOTIDE SEQUENCE [LARGE SCALE GENOMIC DNA]</scope>
</reference>
<dbReference type="OrthoDB" id="26376at10239"/>
<accession>A0A0E3XB71</accession>